<dbReference type="Proteomes" id="UP000248553">
    <property type="component" value="Unassembled WGS sequence"/>
</dbReference>
<protein>
    <submittedName>
        <fullName evidence="2">Uncharacterized protein</fullName>
    </submittedName>
</protein>
<dbReference type="OrthoDB" id="887372at2"/>
<evidence type="ECO:0000256" key="1">
    <source>
        <dbReference type="SAM" id="MobiDB-lite"/>
    </source>
</evidence>
<reference evidence="3" key="1">
    <citation type="submission" date="2018-05" db="EMBL/GenBank/DDBJ databases">
        <authorList>
            <person name="Nie L."/>
        </authorList>
    </citation>
    <scope>NUCLEOTIDE SEQUENCE [LARGE SCALE GENOMIC DNA]</scope>
    <source>
        <strain evidence="3">NL</strain>
    </source>
</reference>
<feature type="region of interest" description="Disordered" evidence="1">
    <location>
        <begin position="88"/>
        <end position="133"/>
    </location>
</feature>
<feature type="compositionally biased region" description="Basic residues" evidence="1">
    <location>
        <begin position="105"/>
        <end position="117"/>
    </location>
</feature>
<proteinExistence type="predicted"/>
<comment type="caution">
    <text evidence="2">The sequence shown here is derived from an EMBL/GenBank/DDBJ whole genome shotgun (WGS) entry which is preliminary data.</text>
</comment>
<name>A0A328BNY2_9BACT</name>
<dbReference type="RefSeq" id="WP_111477784.1">
    <property type="nucleotide sequence ID" value="NZ_QHKM01000002.1"/>
</dbReference>
<evidence type="ECO:0000313" key="3">
    <source>
        <dbReference type="Proteomes" id="UP000248553"/>
    </source>
</evidence>
<accession>A0A328BNY2</accession>
<dbReference type="AlphaFoldDB" id="A0A328BNY2"/>
<organism evidence="2 3">
    <name type="scientific">Hymenobacter edaphi</name>
    <dbReference type="NCBI Taxonomy" id="2211146"/>
    <lineage>
        <taxon>Bacteria</taxon>
        <taxon>Pseudomonadati</taxon>
        <taxon>Bacteroidota</taxon>
        <taxon>Cytophagia</taxon>
        <taxon>Cytophagales</taxon>
        <taxon>Hymenobacteraceae</taxon>
        <taxon>Hymenobacter</taxon>
    </lineage>
</organism>
<evidence type="ECO:0000313" key="2">
    <source>
        <dbReference type="EMBL" id="RAK68171.1"/>
    </source>
</evidence>
<keyword evidence="3" id="KW-1185">Reference proteome</keyword>
<dbReference type="EMBL" id="QHKM01000002">
    <property type="protein sequence ID" value="RAK68171.1"/>
    <property type="molecule type" value="Genomic_DNA"/>
</dbReference>
<sequence>MGKKHKKNKKDSVSDNLLDATALSIKKYRKVTNEIAKLSPLQKLVGGLAVAAAGYYYLKNLQNDDWRNSPVAGLLPLPWLPAPRHPAYREADIEDADAEPVPTPRPHKGHKARKPGKHPHDFGKKTAASPDDE</sequence>
<gene>
    <name evidence="2" type="ORF">DLM85_09035</name>
</gene>